<evidence type="ECO:0000256" key="5">
    <source>
        <dbReference type="RuleBase" id="RU004398"/>
    </source>
</evidence>
<dbReference type="GO" id="GO:0000408">
    <property type="term" value="C:EKC/KEOPS complex"/>
    <property type="evidence" value="ECO:0007669"/>
    <property type="project" value="TreeGrafter"/>
</dbReference>
<keyword evidence="4 5" id="KW-0539">Nucleus</keyword>
<comment type="subcellular location">
    <subcellularLocation>
        <location evidence="1">Nucleus</location>
    </subcellularLocation>
</comment>
<organism evidence="6 7">
    <name type="scientific">Coregonus suidteri</name>
    <dbReference type="NCBI Taxonomy" id="861788"/>
    <lineage>
        <taxon>Eukaryota</taxon>
        <taxon>Metazoa</taxon>
        <taxon>Chordata</taxon>
        <taxon>Craniata</taxon>
        <taxon>Vertebrata</taxon>
        <taxon>Euteleostomi</taxon>
        <taxon>Actinopterygii</taxon>
        <taxon>Neopterygii</taxon>
        <taxon>Teleostei</taxon>
        <taxon>Protacanthopterygii</taxon>
        <taxon>Salmoniformes</taxon>
        <taxon>Salmonidae</taxon>
        <taxon>Coregoninae</taxon>
        <taxon>Coregonus</taxon>
    </lineage>
</organism>
<dbReference type="GO" id="GO:0002949">
    <property type="term" value="P:tRNA threonylcarbamoyladenosine modification"/>
    <property type="evidence" value="ECO:0007669"/>
    <property type="project" value="TreeGrafter"/>
</dbReference>
<dbReference type="InterPro" id="IPR036504">
    <property type="entry name" value="CGI121/TPRKB_sf"/>
</dbReference>
<dbReference type="PANTHER" id="PTHR15840:SF10">
    <property type="entry name" value="EKC_KEOPS COMPLEX SUBUNIT TPRKB"/>
    <property type="match status" value="1"/>
</dbReference>
<evidence type="ECO:0000256" key="1">
    <source>
        <dbReference type="ARBA" id="ARBA00004123"/>
    </source>
</evidence>
<proteinExistence type="inferred from homology"/>
<dbReference type="Pfam" id="PF08617">
    <property type="entry name" value="CGI-121"/>
    <property type="match status" value="1"/>
</dbReference>
<evidence type="ECO:0000313" key="6">
    <source>
        <dbReference type="EMBL" id="KAK6303056.1"/>
    </source>
</evidence>
<evidence type="ECO:0000256" key="2">
    <source>
        <dbReference type="ARBA" id="ARBA00005546"/>
    </source>
</evidence>
<dbReference type="SUPFAM" id="SSF143870">
    <property type="entry name" value="PF0523-like"/>
    <property type="match status" value="1"/>
</dbReference>
<dbReference type="GO" id="GO:0005829">
    <property type="term" value="C:cytosol"/>
    <property type="evidence" value="ECO:0007669"/>
    <property type="project" value="TreeGrafter"/>
</dbReference>
<protein>
    <submittedName>
        <fullName evidence="6">Uncharacterized protein</fullName>
    </submittedName>
</protein>
<dbReference type="PANTHER" id="PTHR15840">
    <property type="entry name" value="CGI-121 FAMILY MEMBER"/>
    <property type="match status" value="1"/>
</dbReference>
<comment type="similarity">
    <text evidence="2 5">Belongs to the CGI121/TPRKB family.</text>
</comment>
<keyword evidence="7" id="KW-1185">Reference proteome</keyword>
<name>A0AAN8LGB4_9TELE</name>
<accession>A0AAN8LGB4</accession>
<dbReference type="GO" id="GO:0005634">
    <property type="term" value="C:nucleus"/>
    <property type="evidence" value="ECO:0007669"/>
    <property type="project" value="UniProtKB-SubCell"/>
</dbReference>
<dbReference type="AlphaFoldDB" id="A0AAN8LGB4"/>
<comment type="caution">
    <text evidence="6">The sequence shown here is derived from an EMBL/GenBank/DDBJ whole genome shotgun (WGS) entry which is preliminary data.</text>
</comment>
<evidence type="ECO:0000313" key="7">
    <source>
        <dbReference type="Proteomes" id="UP001356427"/>
    </source>
</evidence>
<reference evidence="6 7" key="1">
    <citation type="submission" date="2021-04" db="EMBL/GenBank/DDBJ databases">
        <authorList>
            <person name="De Guttry C."/>
            <person name="Zahm M."/>
            <person name="Klopp C."/>
            <person name="Cabau C."/>
            <person name="Louis A."/>
            <person name="Berthelot C."/>
            <person name="Parey E."/>
            <person name="Roest Crollius H."/>
            <person name="Montfort J."/>
            <person name="Robinson-Rechavi M."/>
            <person name="Bucao C."/>
            <person name="Bouchez O."/>
            <person name="Gislard M."/>
            <person name="Lluch J."/>
            <person name="Milhes M."/>
            <person name="Lampietro C."/>
            <person name="Lopez Roques C."/>
            <person name="Donnadieu C."/>
            <person name="Braasch I."/>
            <person name="Desvignes T."/>
            <person name="Postlethwait J."/>
            <person name="Bobe J."/>
            <person name="Wedekind C."/>
            <person name="Guiguen Y."/>
        </authorList>
    </citation>
    <scope>NUCLEOTIDE SEQUENCE [LARGE SCALE GENOMIC DNA]</scope>
    <source>
        <strain evidence="6">Cs_M1</strain>
        <tissue evidence="6">Blood</tissue>
    </source>
</reference>
<dbReference type="Gene3D" id="3.30.2380.10">
    <property type="entry name" value="CGI121/TPRKB"/>
    <property type="match status" value="1"/>
</dbReference>
<sequence>MSDSDSAVLIVLVHCKEETQHMSDIIAKVDGQQIPVEDVSMLTDPAKIKKLYKTTPQEDMCLLDAVVCRMATKDVM</sequence>
<evidence type="ECO:0000256" key="4">
    <source>
        <dbReference type="ARBA" id="ARBA00023242"/>
    </source>
</evidence>
<dbReference type="InterPro" id="IPR013926">
    <property type="entry name" value="CGI121/TPRKB"/>
</dbReference>
<evidence type="ECO:0000256" key="3">
    <source>
        <dbReference type="ARBA" id="ARBA00022694"/>
    </source>
</evidence>
<dbReference type="EMBL" id="JAGTTL010000025">
    <property type="protein sequence ID" value="KAK6303056.1"/>
    <property type="molecule type" value="Genomic_DNA"/>
</dbReference>
<dbReference type="Proteomes" id="UP001356427">
    <property type="component" value="Unassembled WGS sequence"/>
</dbReference>
<keyword evidence="3" id="KW-0819">tRNA processing</keyword>
<gene>
    <name evidence="6" type="ORF">J4Q44_G00274110</name>
</gene>